<proteinExistence type="predicted"/>
<dbReference type="EC" id="3.-.-.-" evidence="1"/>
<dbReference type="InterPro" id="IPR029069">
    <property type="entry name" value="HotDog_dom_sf"/>
</dbReference>
<organism evidence="1 2">
    <name type="scientific">Streptococcus thermophilus</name>
    <dbReference type="NCBI Taxonomy" id="1308"/>
    <lineage>
        <taxon>Bacteria</taxon>
        <taxon>Bacillati</taxon>
        <taxon>Bacillota</taxon>
        <taxon>Bacilli</taxon>
        <taxon>Lactobacillales</taxon>
        <taxon>Streptococcaceae</taxon>
        <taxon>Streptococcus</taxon>
    </lineage>
</organism>
<reference evidence="1 2" key="1">
    <citation type="submission" date="2018-06" db="EMBL/GenBank/DDBJ databases">
        <authorList>
            <consortium name="Pathogen Informatics"/>
            <person name="Doyle S."/>
        </authorList>
    </citation>
    <scope>NUCLEOTIDE SEQUENCE [LARGE SCALE GENOMIC DNA]</scope>
    <source>
        <strain evidence="1 2">NCTC12958</strain>
    </source>
</reference>
<accession>A0A2X3UAN2</accession>
<keyword evidence="1" id="KW-0378">Hydrolase</keyword>
<protein>
    <submittedName>
        <fullName evidence="1">Esterase</fullName>
        <ecNumber evidence="1">3.-.-.-</ecNumber>
    </submittedName>
</protein>
<dbReference type="AlphaFoldDB" id="A0A2X3UAN2"/>
<evidence type="ECO:0000313" key="1">
    <source>
        <dbReference type="EMBL" id="SQF25884.1"/>
    </source>
</evidence>
<dbReference type="GO" id="GO:0016787">
    <property type="term" value="F:hydrolase activity"/>
    <property type="evidence" value="ECO:0007669"/>
    <property type="project" value="UniProtKB-KW"/>
</dbReference>
<dbReference type="Proteomes" id="UP000249634">
    <property type="component" value="Chromosome 1"/>
</dbReference>
<sequence length="73" mass="9057">MFVCKHEGQYYETDRMGITHHSNYVQWMEKGQNFFLRNLGRPYEKLKRRVLFLLLFLFRVNTKLQQLSQIRFL</sequence>
<evidence type="ECO:0000313" key="2">
    <source>
        <dbReference type="Proteomes" id="UP000249634"/>
    </source>
</evidence>
<dbReference type="EMBL" id="LS483339">
    <property type="protein sequence ID" value="SQF25884.1"/>
    <property type="molecule type" value="Genomic_DNA"/>
</dbReference>
<dbReference type="SUPFAM" id="SSF54637">
    <property type="entry name" value="Thioesterase/thiol ester dehydrase-isomerase"/>
    <property type="match status" value="1"/>
</dbReference>
<dbReference type="Gene3D" id="3.10.129.10">
    <property type="entry name" value="Hotdog Thioesterase"/>
    <property type="match status" value="1"/>
</dbReference>
<name>A0A2X3UAN2_STRTR</name>
<gene>
    <name evidence="1" type="ORF">NCTC12958_02116</name>
</gene>